<gene>
    <name evidence="1" type="ORF">V5799_022582</name>
</gene>
<name>A0AAQ4FLM7_AMBAM</name>
<dbReference type="GO" id="GO:0007219">
    <property type="term" value="P:Notch signaling pathway"/>
    <property type="evidence" value="ECO:0007669"/>
    <property type="project" value="TreeGrafter"/>
</dbReference>
<proteinExistence type="predicted"/>
<reference evidence="1 2" key="1">
    <citation type="journal article" date="2023" name="Arcadia Sci">
        <title>De novo assembly of a long-read Amblyomma americanum tick genome.</title>
        <authorList>
            <person name="Chou S."/>
            <person name="Poskanzer K.E."/>
            <person name="Rollins M."/>
            <person name="Thuy-Boun P.S."/>
        </authorList>
    </citation>
    <scope>NUCLEOTIDE SEQUENCE [LARGE SCALE GENOMIC DNA]</scope>
    <source>
        <strain evidence="1">F_SG_1</strain>
        <tissue evidence="1">Salivary glands</tissue>
    </source>
</reference>
<evidence type="ECO:0000313" key="1">
    <source>
        <dbReference type="EMBL" id="KAK8787641.1"/>
    </source>
</evidence>
<dbReference type="InterPro" id="IPR051489">
    <property type="entry name" value="ADAM_Metalloproteinase"/>
</dbReference>
<sequence length="214" mass="24341">MKKETKKNVMLGQHSMLRLRIALFAFFYIVDSMCSARALNRYIRHYEPLSYEPVTLHRGRSVGGRWKRSVDTQGDIVQVTFKALNRLFRLLLVRDRSWFSDDFVLVTSRGAVNASLDHVYSGHVAERVHINAQKEVETLPQERRVGLKRVCNLEVLVDHTLFEAVLTDMSGEREKALDAITAMVATHTAAATDVFSRTDFGGITGISFEVQRVQ</sequence>
<evidence type="ECO:0000313" key="2">
    <source>
        <dbReference type="Proteomes" id="UP001321473"/>
    </source>
</evidence>
<protein>
    <submittedName>
        <fullName evidence="1">Uncharacterized protein</fullName>
    </submittedName>
</protein>
<organism evidence="1 2">
    <name type="scientific">Amblyomma americanum</name>
    <name type="common">Lone star tick</name>
    <dbReference type="NCBI Taxonomy" id="6943"/>
    <lineage>
        <taxon>Eukaryota</taxon>
        <taxon>Metazoa</taxon>
        <taxon>Ecdysozoa</taxon>
        <taxon>Arthropoda</taxon>
        <taxon>Chelicerata</taxon>
        <taxon>Arachnida</taxon>
        <taxon>Acari</taxon>
        <taxon>Parasitiformes</taxon>
        <taxon>Ixodida</taxon>
        <taxon>Ixodoidea</taxon>
        <taxon>Ixodidae</taxon>
        <taxon>Amblyomminae</taxon>
        <taxon>Amblyomma</taxon>
    </lineage>
</organism>
<dbReference type="AlphaFoldDB" id="A0AAQ4FLM7"/>
<dbReference type="Proteomes" id="UP001321473">
    <property type="component" value="Unassembled WGS sequence"/>
</dbReference>
<dbReference type="PANTHER" id="PTHR45702">
    <property type="entry name" value="ADAM10/ADAM17 METALLOPEPTIDASE FAMILY MEMBER"/>
    <property type="match status" value="1"/>
</dbReference>
<dbReference type="PANTHER" id="PTHR45702:SF2">
    <property type="entry name" value="KUZBANIAN, ISOFORM A"/>
    <property type="match status" value="1"/>
</dbReference>
<keyword evidence="2" id="KW-1185">Reference proteome</keyword>
<accession>A0AAQ4FLM7</accession>
<feature type="non-terminal residue" evidence="1">
    <location>
        <position position="214"/>
    </location>
</feature>
<dbReference type="GO" id="GO:0005886">
    <property type="term" value="C:plasma membrane"/>
    <property type="evidence" value="ECO:0007669"/>
    <property type="project" value="TreeGrafter"/>
</dbReference>
<dbReference type="GO" id="GO:0006509">
    <property type="term" value="P:membrane protein ectodomain proteolysis"/>
    <property type="evidence" value="ECO:0007669"/>
    <property type="project" value="TreeGrafter"/>
</dbReference>
<dbReference type="InterPro" id="IPR024079">
    <property type="entry name" value="MetalloPept_cat_dom_sf"/>
</dbReference>
<dbReference type="EMBL" id="JARKHS020001615">
    <property type="protein sequence ID" value="KAK8787641.1"/>
    <property type="molecule type" value="Genomic_DNA"/>
</dbReference>
<dbReference type="Gene3D" id="3.40.390.10">
    <property type="entry name" value="Collagenase (Catalytic Domain)"/>
    <property type="match status" value="1"/>
</dbReference>
<dbReference type="GO" id="GO:0004222">
    <property type="term" value="F:metalloendopeptidase activity"/>
    <property type="evidence" value="ECO:0007669"/>
    <property type="project" value="TreeGrafter"/>
</dbReference>
<comment type="caution">
    <text evidence="1">The sequence shown here is derived from an EMBL/GenBank/DDBJ whole genome shotgun (WGS) entry which is preliminary data.</text>
</comment>